<dbReference type="Proteomes" id="UP001501671">
    <property type="component" value="Unassembled WGS sequence"/>
</dbReference>
<gene>
    <name evidence="3" type="ORF">GCM10023144_42800</name>
</gene>
<evidence type="ECO:0000259" key="2">
    <source>
        <dbReference type="Pfam" id="PF12172"/>
    </source>
</evidence>
<dbReference type="Gene3D" id="6.10.30.10">
    <property type="match status" value="1"/>
</dbReference>
<accession>A0ABP8HNB8</accession>
<dbReference type="PANTHER" id="PTHR34075">
    <property type="entry name" value="BLR3430 PROTEIN"/>
    <property type="match status" value="1"/>
</dbReference>
<name>A0ABP8HNB8_9BURK</name>
<dbReference type="InterPro" id="IPR052513">
    <property type="entry name" value="Thioester_dehydratase-like"/>
</dbReference>
<evidence type="ECO:0000259" key="1">
    <source>
        <dbReference type="Pfam" id="PF01796"/>
    </source>
</evidence>
<dbReference type="Pfam" id="PF12172">
    <property type="entry name" value="zf-ChsH2"/>
    <property type="match status" value="1"/>
</dbReference>
<comment type="caution">
    <text evidence="3">The sequence shown here is derived from an EMBL/GenBank/DDBJ whole genome shotgun (WGS) entry which is preliminary data.</text>
</comment>
<keyword evidence="4" id="KW-1185">Reference proteome</keyword>
<protein>
    <submittedName>
        <fullName evidence="3">OB-fold domain-containing protein</fullName>
    </submittedName>
</protein>
<feature type="domain" description="ChsH2 rubredoxin-like zinc ribbon" evidence="2">
    <location>
        <begin position="18"/>
        <end position="53"/>
    </location>
</feature>
<feature type="domain" description="ChsH2 C-terminal OB-fold" evidence="1">
    <location>
        <begin position="58"/>
        <end position="116"/>
    </location>
</feature>
<evidence type="ECO:0000313" key="4">
    <source>
        <dbReference type="Proteomes" id="UP001501671"/>
    </source>
</evidence>
<dbReference type="Pfam" id="PF01796">
    <property type="entry name" value="OB_ChsH2_C"/>
    <property type="match status" value="1"/>
</dbReference>
<evidence type="ECO:0000313" key="3">
    <source>
        <dbReference type="EMBL" id="GAA4341700.1"/>
    </source>
</evidence>
<reference evidence="4" key="1">
    <citation type="journal article" date="2019" name="Int. J. Syst. Evol. Microbiol.">
        <title>The Global Catalogue of Microorganisms (GCM) 10K type strain sequencing project: providing services to taxonomists for standard genome sequencing and annotation.</title>
        <authorList>
            <consortium name="The Broad Institute Genomics Platform"/>
            <consortium name="The Broad Institute Genome Sequencing Center for Infectious Disease"/>
            <person name="Wu L."/>
            <person name="Ma J."/>
        </authorList>
    </citation>
    <scope>NUCLEOTIDE SEQUENCE [LARGE SCALE GENOMIC DNA]</scope>
    <source>
        <strain evidence="4">JCM 17666</strain>
    </source>
</reference>
<dbReference type="InterPro" id="IPR022002">
    <property type="entry name" value="ChsH2_Znr"/>
</dbReference>
<dbReference type="PANTHER" id="PTHR34075:SF5">
    <property type="entry name" value="BLR3430 PROTEIN"/>
    <property type="match status" value="1"/>
</dbReference>
<organism evidence="3 4">
    <name type="scientific">Pigmentiphaga soli</name>
    <dbReference type="NCBI Taxonomy" id="1007095"/>
    <lineage>
        <taxon>Bacteria</taxon>
        <taxon>Pseudomonadati</taxon>
        <taxon>Pseudomonadota</taxon>
        <taxon>Betaproteobacteria</taxon>
        <taxon>Burkholderiales</taxon>
        <taxon>Alcaligenaceae</taxon>
        <taxon>Pigmentiphaga</taxon>
    </lineage>
</organism>
<sequence>MASRMAGSEAAGPEKTWREALGSGEFLIQQCMACGKYGFFPRTGCRHCGSPQLGWAVPAGGASVYSTTVVRRKAEDGGDYNVAIVELDEGPRLMSRVDGMPPAAVEIGLRVRARVRGEGADAMLVFVPE</sequence>
<proteinExistence type="predicted"/>
<dbReference type="InterPro" id="IPR002878">
    <property type="entry name" value="ChsH2_C"/>
</dbReference>
<dbReference type="InterPro" id="IPR012340">
    <property type="entry name" value="NA-bd_OB-fold"/>
</dbReference>
<dbReference type="SUPFAM" id="SSF50249">
    <property type="entry name" value="Nucleic acid-binding proteins"/>
    <property type="match status" value="1"/>
</dbReference>
<dbReference type="EMBL" id="BAABFO010000030">
    <property type="protein sequence ID" value="GAA4341700.1"/>
    <property type="molecule type" value="Genomic_DNA"/>
</dbReference>